<sequence>MQLAVPAVELQQRTLVVENQGEKNWQDLRGSVIFHTVDFRADRQVPPYYWDCRLTVLGLKTTFWNNGMGRL</sequence>
<evidence type="ECO:0000313" key="1">
    <source>
        <dbReference type="EMBL" id="KAK2855124.1"/>
    </source>
</evidence>
<proteinExistence type="predicted"/>
<comment type="caution">
    <text evidence="1">The sequence shown here is derived from an EMBL/GenBank/DDBJ whole genome shotgun (WGS) entry which is preliminary data.</text>
</comment>
<accession>A0AA88T019</accession>
<gene>
    <name evidence="1" type="ORF">Q7C36_006993</name>
</gene>
<organism evidence="1 2">
    <name type="scientific">Tachysurus vachellii</name>
    <name type="common">Darkbarbel catfish</name>
    <name type="synonym">Pelteobagrus vachellii</name>
    <dbReference type="NCBI Taxonomy" id="175792"/>
    <lineage>
        <taxon>Eukaryota</taxon>
        <taxon>Metazoa</taxon>
        <taxon>Chordata</taxon>
        <taxon>Craniata</taxon>
        <taxon>Vertebrata</taxon>
        <taxon>Euteleostomi</taxon>
        <taxon>Actinopterygii</taxon>
        <taxon>Neopterygii</taxon>
        <taxon>Teleostei</taxon>
        <taxon>Ostariophysi</taxon>
        <taxon>Siluriformes</taxon>
        <taxon>Bagridae</taxon>
        <taxon>Tachysurus</taxon>
    </lineage>
</organism>
<dbReference type="EMBL" id="JAVHJS010000006">
    <property type="protein sequence ID" value="KAK2855124.1"/>
    <property type="molecule type" value="Genomic_DNA"/>
</dbReference>
<name>A0AA88T019_TACVA</name>
<protein>
    <submittedName>
        <fullName evidence="1">Uncharacterized protein</fullName>
    </submittedName>
</protein>
<dbReference type="AlphaFoldDB" id="A0AA88T019"/>
<dbReference type="Proteomes" id="UP001187315">
    <property type="component" value="Unassembled WGS sequence"/>
</dbReference>
<evidence type="ECO:0000313" key="2">
    <source>
        <dbReference type="Proteomes" id="UP001187315"/>
    </source>
</evidence>
<keyword evidence="2" id="KW-1185">Reference proteome</keyword>
<reference evidence="1" key="1">
    <citation type="submission" date="2023-08" db="EMBL/GenBank/DDBJ databases">
        <title>Pelteobagrus vachellii genome.</title>
        <authorList>
            <person name="Liu H."/>
        </authorList>
    </citation>
    <scope>NUCLEOTIDE SEQUENCE</scope>
    <source>
        <strain evidence="1">PRFRI_2022a</strain>
        <tissue evidence="1">Muscle</tissue>
    </source>
</reference>